<dbReference type="Proteomes" id="UP000289152">
    <property type="component" value="Unassembled WGS sequence"/>
</dbReference>
<dbReference type="EMBL" id="SDIL01000141">
    <property type="protein sequence ID" value="RXK35351.1"/>
    <property type="molecule type" value="Genomic_DNA"/>
</dbReference>
<feature type="compositionally biased region" description="Polar residues" evidence="1">
    <location>
        <begin position="548"/>
        <end position="557"/>
    </location>
</feature>
<proteinExistence type="predicted"/>
<feature type="region of interest" description="Disordered" evidence="1">
    <location>
        <begin position="525"/>
        <end position="698"/>
    </location>
</feature>
<feature type="compositionally biased region" description="Polar residues" evidence="1">
    <location>
        <begin position="1082"/>
        <end position="1091"/>
    </location>
</feature>
<evidence type="ECO:0000313" key="3">
    <source>
        <dbReference type="Proteomes" id="UP000289152"/>
    </source>
</evidence>
<feature type="compositionally biased region" description="Polar residues" evidence="1">
    <location>
        <begin position="1026"/>
        <end position="1039"/>
    </location>
</feature>
<evidence type="ECO:0000313" key="2">
    <source>
        <dbReference type="EMBL" id="RXK35351.1"/>
    </source>
</evidence>
<gene>
    <name evidence="2" type="ORF">M231_07373</name>
</gene>
<feature type="compositionally biased region" description="Basic and acidic residues" evidence="1">
    <location>
        <begin position="1245"/>
        <end position="1264"/>
    </location>
</feature>
<keyword evidence="3" id="KW-1185">Reference proteome</keyword>
<feature type="compositionally biased region" description="Polar residues" evidence="1">
    <location>
        <begin position="42"/>
        <end position="57"/>
    </location>
</feature>
<evidence type="ECO:0000256" key="1">
    <source>
        <dbReference type="SAM" id="MobiDB-lite"/>
    </source>
</evidence>
<feature type="compositionally biased region" description="Polar residues" evidence="1">
    <location>
        <begin position="584"/>
        <end position="599"/>
    </location>
</feature>
<dbReference type="InParanoid" id="A0A4Q1BFP1"/>
<name>A0A4Q1BFP1_TREME</name>
<feature type="region of interest" description="Disordered" evidence="1">
    <location>
        <begin position="746"/>
        <end position="1169"/>
    </location>
</feature>
<feature type="compositionally biased region" description="Basic residues" evidence="1">
    <location>
        <begin position="846"/>
        <end position="855"/>
    </location>
</feature>
<feature type="region of interest" description="Disordered" evidence="1">
    <location>
        <begin position="1"/>
        <end position="57"/>
    </location>
</feature>
<sequence length="1389" mass="152151">MPPRKNKPNPKQTAKSKAKGSQGAKSSSQRPPPDPSPLSIDGQAQEQIPQENSTVENVQEDLLDIHEIGKKIRGSLESRDASQKDDNLIGQWDQGLRLLLAALSESDPPLTSMEAWVKWADDQDLCVQLQETVPLPFLLTYYYVTLHHVLHKYLEPRRDILRTERIRYKNGNISPEPDLANGPGSASSLAHVSEVQAVMRKGAAAVRAICEQITLVQADALYSAPKELHTKAWISLLSSLLLCCQEYLIDEGEPASFICRILALIACDEKSSVGRGILRQEDVLGFPLLAEVFFDCQAGNTSLWLTRTFVGMLTPHTDKELQTRLKAALDARAADWTIQVASRLVAHLRVMRQNSLAPKVRSSPHPCNTCAPNADRPMGFPVSRFILGGQNLLENRKAAQRAENGDVILYVDKWGWTLKSFDDDGVEDDVVLANNRIYCWKRVVEENKTMATFTALLRPDSAKQVVRAIQIRCPEEQAEEFENIVKLRLAGKSVICGGLRQLPHRKRSSQGEAGTLVTPRAKAYGSATPLPANASQVSVSNKAPERANMSSIQSASQRLLGDDHTNLSSPTVVIKKRDSRQRSHTPAPSSFRGRSQSQAELEAQRASNALDDEELSSMSDVGDTSSPTSHASVGSRDPQEISNPPQANQAVPSGPEVPPTFVPNRRSKVQPSSPSISSDKPVTRSRPPSARRTKGPLPVIKEVMIAKDRSPSAVDEPQAVDQDRVVQVPSTAMSADSIHTADTAIAVEASRVKDDDPPARAAENINEEELEDTDGTVVETPLPIPSQRLPQVLITATARSNRTYKKAPSKGPSTRESETETDGSATEGQVVVASDSEEESPEWTPRRRSPPRKGFKPLLPRDVSKKVAPKPKKELPKKSSAASTAHGKRPDKRQAANTSKQSVVDSHVHPATTDGQSSEDNSSHDGETTDRLIDKSKAGSASQRKSRPSLLERGRPDNEIPLPASRPASITTKSRRVKDVNVGDTGHSTHVTHGPVVHPPPTPADDQVEDTPTIFSKPRMQEVEDSTSNDNSEAQSATSGRKGPGRPSIAVMKEDGEKESSPISEPTTDIGVLPDFVDEDTGPSSPKSTRIGNKRSKEASPYAESSEQEEQHSPQRSKKRRVTLQDRRTKAVRPVVELRTRQPPKSKPVALAASNSSRKAGPNSKSREVPILDLASPTPVELPPQPKLQPVTQFHTEISAPVHEASENVAMVIRKETTIPSLPSSPVEMPLVESTPIFHPVSKTPDVKEPSTYKKSVSSKDTKSSKKSQLPRRQSAEEVDDVGQVLHQIADFMSEQLRRRSMRLPVENAAIRTQLAQLELQHVNEVLAQIHPIHKHIWALMSSPHAIVEEIKQDCARLPITFAELQKVSASCEKSIKQTFTFTIPVLFE</sequence>
<feature type="compositionally biased region" description="Basic and acidic residues" evidence="1">
    <location>
        <begin position="921"/>
        <end position="937"/>
    </location>
</feature>
<feature type="compositionally biased region" description="Polar residues" evidence="1">
    <location>
        <begin position="895"/>
        <end position="904"/>
    </location>
</feature>
<feature type="compositionally biased region" description="Acidic residues" evidence="1">
    <location>
        <begin position="765"/>
        <end position="774"/>
    </location>
</feature>
<dbReference type="OrthoDB" id="10690494at2759"/>
<feature type="compositionally biased region" description="Low complexity" evidence="1">
    <location>
        <begin position="985"/>
        <end position="996"/>
    </location>
</feature>
<protein>
    <submittedName>
        <fullName evidence="2">Uncharacterized protein</fullName>
    </submittedName>
</protein>
<feature type="compositionally biased region" description="Polar residues" evidence="1">
    <location>
        <begin position="616"/>
        <end position="632"/>
    </location>
</feature>
<dbReference type="VEuPathDB" id="FungiDB:TREMEDRAFT_60198"/>
<reference evidence="2 3" key="1">
    <citation type="submission" date="2016-06" db="EMBL/GenBank/DDBJ databases">
        <title>Evolution of pathogenesis and genome organization in the Tremellales.</title>
        <authorList>
            <person name="Cuomo C."/>
            <person name="Litvintseva A."/>
            <person name="Heitman J."/>
            <person name="Chen Y."/>
            <person name="Sun S."/>
            <person name="Springer D."/>
            <person name="Dromer F."/>
            <person name="Young S."/>
            <person name="Zeng Q."/>
            <person name="Chapman S."/>
            <person name="Gujja S."/>
            <person name="Saif S."/>
            <person name="Birren B."/>
        </authorList>
    </citation>
    <scope>NUCLEOTIDE SEQUENCE [LARGE SCALE GENOMIC DNA]</scope>
    <source>
        <strain evidence="2 3">ATCC 28783</strain>
    </source>
</reference>
<organism evidence="2 3">
    <name type="scientific">Tremella mesenterica</name>
    <name type="common">Jelly fungus</name>
    <dbReference type="NCBI Taxonomy" id="5217"/>
    <lineage>
        <taxon>Eukaryota</taxon>
        <taxon>Fungi</taxon>
        <taxon>Dikarya</taxon>
        <taxon>Basidiomycota</taxon>
        <taxon>Agaricomycotina</taxon>
        <taxon>Tremellomycetes</taxon>
        <taxon>Tremellales</taxon>
        <taxon>Tremellaceae</taxon>
        <taxon>Tremella</taxon>
    </lineage>
</organism>
<feature type="compositionally biased region" description="Low complexity" evidence="1">
    <location>
        <begin position="19"/>
        <end position="29"/>
    </location>
</feature>
<comment type="caution">
    <text evidence="2">The sequence shown here is derived from an EMBL/GenBank/DDBJ whole genome shotgun (WGS) entry which is preliminary data.</text>
</comment>
<feature type="compositionally biased region" description="Polar residues" evidence="1">
    <location>
        <begin position="640"/>
        <end position="651"/>
    </location>
</feature>
<feature type="region of interest" description="Disordered" evidence="1">
    <location>
        <begin position="1237"/>
        <end position="1279"/>
    </location>
</feature>
<feature type="compositionally biased region" description="Basic residues" evidence="1">
    <location>
        <begin position="1"/>
        <end position="18"/>
    </location>
</feature>
<accession>A0A4Q1BFP1</accession>